<name>B8IWK4_METNO</name>
<dbReference type="AlphaFoldDB" id="B8IWK4"/>
<gene>
    <name evidence="2" type="ordered locus">Mnod_8738</name>
</gene>
<evidence type="ECO:0000256" key="1">
    <source>
        <dbReference type="SAM" id="Phobius"/>
    </source>
</evidence>
<feature type="transmembrane region" description="Helical" evidence="1">
    <location>
        <begin position="12"/>
        <end position="36"/>
    </location>
</feature>
<reference evidence="3" key="1">
    <citation type="submission" date="2009-01" db="EMBL/GenBank/DDBJ databases">
        <title>Complete sequence of plasmid 1 of Methylobacterium nodulans ORS 2060.</title>
        <authorList>
            <consortium name="US DOE Joint Genome Institute"/>
            <person name="Lucas S."/>
            <person name="Copeland A."/>
            <person name="Lapidus A."/>
            <person name="Glavina del Rio T."/>
            <person name="Dalin E."/>
            <person name="Tice H."/>
            <person name="Bruce D."/>
            <person name="Goodwin L."/>
            <person name="Pitluck S."/>
            <person name="Sims D."/>
            <person name="Brettin T."/>
            <person name="Detter J.C."/>
            <person name="Han C."/>
            <person name="Larimer F."/>
            <person name="Land M."/>
            <person name="Hauser L."/>
            <person name="Kyrpides N."/>
            <person name="Ivanova N."/>
            <person name="Marx C.J."/>
            <person name="Richardson P."/>
        </authorList>
    </citation>
    <scope>NUCLEOTIDE SEQUENCE [LARGE SCALE GENOMIC DNA]</scope>
    <source>
        <strain evidence="3">LMG 21967 / CNCM I-2342 / ORS 2060</strain>
        <plasmid evidence="3">Plasmid pMNOD01</plasmid>
    </source>
</reference>
<dbReference type="HOGENOM" id="CLU_3045234_0_0_5"/>
<dbReference type="EMBL" id="CP001350">
    <property type="protein sequence ID" value="ACL62794.1"/>
    <property type="molecule type" value="Genomic_DNA"/>
</dbReference>
<keyword evidence="1" id="KW-1133">Transmembrane helix</keyword>
<dbReference type="Proteomes" id="UP000008207">
    <property type="component" value="Plasmid pMNOD01"/>
</dbReference>
<geneLocation type="plasmid" evidence="2 3">
    <name>pMNOD01</name>
</geneLocation>
<sequence length="54" mass="5969">MILYHHLREQGFSRAGAISLIVVNLTLLVIGAYFAILDGTGTIEALEQLRSRLN</sequence>
<proteinExistence type="predicted"/>
<accession>B8IWK4</accession>
<keyword evidence="3" id="KW-1185">Reference proteome</keyword>
<keyword evidence="2" id="KW-0614">Plasmid</keyword>
<protein>
    <submittedName>
        <fullName evidence="2">Uncharacterized protein</fullName>
    </submittedName>
</protein>
<dbReference type="RefSeq" id="WP_015934323.1">
    <property type="nucleotide sequence ID" value="NC_011892.1"/>
</dbReference>
<dbReference type="KEGG" id="mno:Mnod_8738"/>
<keyword evidence="1" id="KW-0812">Transmembrane</keyword>
<organism evidence="2 3">
    <name type="scientific">Methylobacterium nodulans (strain LMG 21967 / CNCM I-2342 / ORS 2060)</name>
    <dbReference type="NCBI Taxonomy" id="460265"/>
    <lineage>
        <taxon>Bacteria</taxon>
        <taxon>Pseudomonadati</taxon>
        <taxon>Pseudomonadota</taxon>
        <taxon>Alphaproteobacteria</taxon>
        <taxon>Hyphomicrobiales</taxon>
        <taxon>Methylobacteriaceae</taxon>
        <taxon>Methylobacterium</taxon>
    </lineage>
</organism>
<evidence type="ECO:0000313" key="3">
    <source>
        <dbReference type="Proteomes" id="UP000008207"/>
    </source>
</evidence>
<evidence type="ECO:0000313" key="2">
    <source>
        <dbReference type="EMBL" id="ACL62794.1"/>
    </source>
</evidence>
<keyword evidence="1" id="KW-0472">Membrane</keyword>